<feature type="domain" description="Enoyl reductase (ER)" evidence="1">
    <location>
        <begin position="80"/>
        <end position="383"/>
    </location>
</feature>
<name>A0ABP4YS95_9MICO</name>
<dbReference type="InterPro" id="IPR020843">
    <property type="entry name" value="ER"/>
</dbReference>
<dbReference type="SUPFAM" id="SSF50129">
    <property type="entry name" value="GroES-like"/>
    <property type="match status" value="1"/>
</dbReference>
<dbReference type="Proteomes" id="UP001501746">
    <property type="component" value="Unassembled WGS sequence"/>
</dbReference>
<dbReference type="EMBL" id="BAAANK010000001">
    <property type="protein sequence ID" value="GAA1825211.1"/>
    <property type="molecule type" value="Genomic_DNA"/>
</dbReference>
<evidence type="ECO:0000313" key="3">
    <source>
        <dbReference type="Proteomes" id="UP001501746"/>
    </source>
</evidence>
<dbReference type="InterPro" id="IPR013154">
    <property type="entry name" value="ADH-like_N"/>
</dbReference>
<proteinExistence type="predicted"/>
<dbReference type="InterPro" id="IPR011032">
    <property type="entry name" value="GroES-like_sf"/>
</dbReference>
<dbReference type="Gene3D" id="3.40.50.720">
    <property type="entry name" value="NAD(P)-binding Rossmann-like Domain"/>
    <property type="match status" value="1"/>
</dbReference>
<dbReference type="Gene3D" id="3.90.180.10">
    <property type="entry name" value="Medium-chain alcohol dehydrogenases, catalytic domain"/>
    <property type="match status" value="1"/>
</dbReference>
<dbReference type="InterPro" id="IPR036291">
    <property type="entry name" value="NAD(P)-bd_dom_sf"/>
</dbReference>
<dbReference type="PANTHER" id="PTHR11695">
    <property type="entry name" value="ALCOHOL DEHYDROGENASE RELATED"/>
    <property type="match status" value="1"/>
</dbReference>
<gene>
    <name evidence="2" type="ORF">GCM10009750_05320</name>
</gene>
<evidence type="ECO:0000259" key="1">
    <source>
        <dbReference type="SMART" id="SM00829"/>
    </source>
</evidence>
<sequence>MKKSRSGTIDQLCANCPTIATAMAAPAMTRSTPNTLRMAPLPTSPGRRRSECSLVAPEVRGREDGRMTDTMRALVIDRTGEADELHLAEVPRPIRVSDEVVVRVVSAGVNPIDAKTRAGRGVSAAIGAYPFVLGNDFAGVVETVPYAGHPLHVGDRVYGSARPPRTPGSYAEFVTVSSMSVAPMPASLGFVEAAALPIAALTAWGAVVDVARVHDGQRVLVHAGAGGVGHLAVQLAAYFGAHVTATCSAANVEFVEGLGAERVIDYRAERFEEIAGEQDVVIDLIGNVKDDTGSRSLDVLRHGGLVVNVPTGSWPTMAEEASARGIRSTGYSCSPDARTLAVLTRLIDDGALRVHVERELPLAEGAEAHRLVEAGHVRGKVVLRVAPDPE</sequence>
<evidence type="ECO:0000313" key="2">
    <source>
        <dbReference type="EMBL" id="GAA1825211.1"/>
    </source>
</evidence>
<protein>
    <submittedName>
        <fullName evidence="2">NADP-dependent oxidoreductase</fullName>
    </submittedName>
</protein>
<dbReference type="InterPro" id="IPR050700">
    <property type="entry name" value="YIM1/Zinc_Alcohol_DH_Fams"/>
</dbReference>
<dbReference type="CDD" id="cd05289">
    <property type="entry name" value="MDR_like_2"/>
    <property type="match status" value="1"/>
</dbReference>
<organism evidence="2 3">
    <name type="scientific">Agromyces salentinus</name>
    <dbReference type="NCBI Taxonomy" id="269421"/>
    <lineage>
        <taxon>Bacteria</taxon>
        <taxon>Bacillati</taxon>
        <taxon>Actinomycetota</taxon>
        <taxon>Actinomycetes</taxon>
        <taxon>Micrococcales</taxon>
        <taxon>Microbacteriaceae</taxon>
        <taxon>Agromyces</taxon>
    </lineage>
</organism>
<keyword evidence="3" id="KW-1185">Reference proteome</keyword>
<dbReference type="PANTHER" id="PTHR11695:SF294">
    <property type="entry name" value="RETICULON-4-INTERACTING PROTEIN 1, MITOCHONDRIAL"/>
    <property type="match status" value="1"/>
</dbReference>
<dbReference type="SMART" id="SM00829">
    <property type="entry name" value="PKS_ER"/>
    <property type="match status" value="1"/>
</dbReference>
<reference evidence="3" key="1">
    <citation type="journal article" date="2019" name="Int. J. Syst. Evol. Microbiol.">
        <title>The Global Catalogue of Microorganisms (GCM) 10K type strain sequencing project: providing services to taxonomists for standard genome sequencing and annotation.</title>
        <authorList>
            <consortium name="The Broad Institute Genomics Platform"/>
            <consortium name="The Broad Institute Genome Sequencing Center for Infectious Disease"/>
            <person name="Wu L."/>
            <person name="Ma J."/>
        </authorList>
    </citation>
    <scope>NUCLEOTIDE SEQUENCE [LARGE SCALE GENOMIC DNA]</scope>
    <source>
        <strain evidence="3">JCM 14323</strain>
    </source>
</reference>
<dbReference type="Pfam" id="PF08240">
    <property type="entry name" value="ADH_N"/>
    <property type="match status" value="1"/>
</dbReference>
<accession>A0ABP4YS95</accession>
<dbReference type="SUPFAM" id="SSF51735">
    <property type="entry name" value="NAD(P)-binding Rossmann-fold domains"/>
    <property type="match status" value="1"/>
</dbReference>
<dbReference type="Pfam" id="PF13602">
    <property type="entry name" value="ADH_zinc_N_2"/>
    <property type="match status" value="1"/>
</dbReference>
<comment type="caution">
    <text evidence="2">The sequence shown here is derived from an EMBL/GenBank/DDBJ whole genome shotgun (WGS) entry which is preliminary data.</text>
</comment>